<dbReference type="STRING" id="1312852.EG19_11245"/>
<proteinExistence type="predicted"/>
<dbReference type="EMBL" id="JMFG01000008">
    <property type="protein sequence ID" value="KDA54288.1"/>
    <property type="molecule type" value="Genomic_DNA"/>
</dbReference>
<evidence type="ECO:0000313" key="4">
    <source>
        <dbReference type="Proteomes" id="UP000027284"/>
    </source>
</evidence>
<dbReference type="Proteomes" id="UP000027284">
    <property type="component" value="Unassembled WGS sequence"/>
</dbReference>
<dbReference type="Pfam" id="PF00534">
    <property type="entry name" value="Glycos_transf_1"/>
    <property type="match status" value="1"/>
</dbReference>
<dbReference type="RefSeq" id="WP_038047484.1">
    <property type="nucleotide sequence ID" value="NZ_JMFG01000008.1"/>
</dbReference>
<dbReference type="InterPro" id="IPR001296">
    <property type="entry name" value="Glyco_trans_1"/>
</dbReference>
<accession>A0A062XTW6</accession>
<evidence type="ECO:0000313" key="2">
    <source>
        <dbReference type="EMBL" id="HEQ88462.1"/>
    </source>
</evidence>
<dbReference type="Gene3D" id="3.40.50.2000">
    <property type="entry name" value="Glycogen Phosphorylase B"/>
    <property type="match status" value="1"/>
</dbReference>
<dbReference type="EMBL" id="DSHW01000265">
    <property type="protein sequence ID" value="HEQ88462.1"/>
    <property type="molecule type" value="Genomic_DNA"/>
</dbReference>
<feature type="domain" description="Glycosyl transferase family 1" evidence="1">
    <location>
        <begin position="197"/>
        <end position="315"/>
    </location>
</feature>
<gene>
    <name evidence="3" type="ORF">EG19_11245</name>
    <name evidence="2" type="ORF">ENP06_03515</name>
</gene>
<keyword evidence="4" id="KW-1185">Reference proteome</keyword>
<dbReference type="CDD" id="cd03801">
    <property type="entry name" value="GT4_PimA-like"/>
    <property type="match status" value="1"/>
</dbReference>
<dbReference type="AlphaFoldDB" id="A0A062XTW6"/>
<evidence type="ECO:0000313" key="3">
    <source>
        <dbReference type="EMBL" id="KDA54288.1"/>
    </source>
</evidence>
<reference evidence="2" key="2">
    <citation type="journal article" date="2020" name="mSystems">
        <title>Genome- and Community-Level Interaction Insights into Carbon Utilization and Element Cycling Functions of Hydrothermarchaeota in Hydrothermal Sediment.</title>
        <authorList>
            <person name="Zhou Z."/>
            <person name="Liu Y."/>
            <person name="Xu W."/>
            <person name="Pan J."/>
            <person name="Luo Z.H."/>
            <person name="Li M."/>
        </authorList>
    </citation>
    <scope>NUCLEOTIDE SEQUENCE [LARGE SCALE GENOMIC DNA]</scope>
    <source>
        <strain evidence="2">SpSt-186</strain>
    </source>
</reference>
<protein>
    <submittedName>
        <fullName evidence="2">Glycosyltransferase</fullName>
    </submittedName>
</protein>
<comment type="caution">
    <text evidence="3">The sequence shown here is derived from an EMBL/GenBank/DDBJ whole genome shotgun (WGS) entry which is preliminary data.</text>
</comment>
<dbReference type="OrthoDB" id="9816564at2"/>
<dbReference type="PANTHER" id="PTHR12526">
    <property type="entry name" value="GLYCOSYLTRANSFERASE"/>
    <property type="match status" value="1"/>
</dbReference>
<dbReference type="SUPFAM" id="SSF53756">
    <property type="entry name" value="UDP-Glycosyltransferase/glycogen phosphorylase"/>
    <property type="match status" value="1"/>
</dbReference>
<reference evidence="3 4" key="1">
    <citation type="submission" date="2014-04" db="EMBL/GenBank/DDBJ databases">
        <title>The Genome Sequence of Thermoanaerobaculum aquaticum MP-01, The First Cultivated Group 23 Acidobacterium.</title>
        <authorList>
            <person name="Stamps B.W."/>
            <person name="Losey N.A."/>
            <person name="Lawson P.A."/>
            <person name="Stevenson B.S."/>
        </authorList>
    </citation>
    <scope>NUCLEOTIDE SEQUENCE [LARGE SCALE GENOMIC DNA]</scope>
    <source>
        <strain evidence="3 4">MP-01</strain>
    </source>
</reference>
<name>A0A062XTW6_9BACT</name>
<evidence type="ECO:0000259" key="1">
    <source>
        <dbReference type="Pfam" id="PF00534"/>
    </source>
</evidence>
<dbReference type="GO" id="GO:0016757">
    <property type="term" value="F:glycosyltransferase activity"/>
    <property type="evidence" value="ECO:0007669"/>
    <property type="project" value="InterPro"/>
</dbReference>
<sequence>MRALEVTWSSPLPPTRSGVADYADELLPHLARLCRVTVIEPPDGRPEVSWREEVSWQAAEAPPRGLELLHLGNNPYHLWVAARLRRLGGVVVLHDAVLHHLLVEEAASTGNWQRFAEELAAVAGKAGEALAWARRWGFTGPLDPFLFPARPAYLRYAHAVLVHNRAAEKAVKTELPGLPVRQVPLAVAALPGEGGAFREKLGLKDGEILAVHLGFLTPAKGLGVILRALVIVQELGLPVRLVVVGEGAEQEELAATVRQLGLASQVVLFGYASRKQLGDILAAADVGLVPRFPTAGETSAAVLRFLACGKPVVVCGYQQFLEFPPEVALRIRPGGEGAVELARWLAYLARNPQVLAEKKRLAYRAWQDGGHAPEVAAARLLAAVEDMAATLEREDRRKRGESRVV</sequence>
<keyword evidence="2" id="KW-0808">Transferase</keyword>
<organism evidence="3 4">
    <name type="scientific">Thermoanaerobaculum aquaticum</name>
    <dbReference type="NCBI Taxonomy" id="1312852"/>
    <lineage>
        <taxon>Bacteria</taxon>
        <taxon>Pseudomonadati</taxon>
        <taxon>Acidobacteriota</taxon>
        <taxon>Thermoanaerobaculia</taxon>
        <taxon>Thermoanaerobaculales</taxon>
        <taxon>Thermoanaerobaculaceae</taxon>
        <taxon>Thermoanaerobaculum</taxon>
    </lineage>
</organism>
<dbReference type="PANTHER" id="PTHR12526:SF636">
    <property type="entry name" value="BLL3647 PROTEIN"/>
    <property type="match status" value="1"/>
</dbReference>